<name>A0ABT2ET23_9BACT</name>
<dbReference type="SMART" id="SM00388">
    <property type="entry name" value="HisKA"/>
    <property type="match status" value="1"/>
</dbReference>
<keyword evidence="5" id="KW-0808">Transferase</keyword>
<dbReference type="InterPro" id="IPR036890">
    <property type="entry name" value="HATPase_C_sf"/>
</dbReference>
<dbReference type="RefSeq" id="WP_259101674.1">
    <property type="nucleotide sequence ID" value="NZ_CP130454.1"/>
</dbReference>
<dbReference type="InterPro" id="IPR003661">
    <property type="entry name" value="HisK_dim/P_dom"/>
</dbReference>
<dbReference type="EC" id="2.7.13.3" evidence="2"/>
<keyword evidence="6" id="KW-1185">Reference proteome</keyword>
<reference evidence="5 6" key="1">
    <citation type="submission" date="2022-08" db="EMBL/GenBank/DDBJ databases">
        <title>Bacterial and archaeal communities from various locations to study Microbial Dark Matter (Phase II).</title>
        <authorList>
            <person name="Stepanauskas R."/>
        </authorList>
    </citation>
    <scope>NUCLEOTIDE SEQUENCE [LARGE SCALE GENOMIC DNA]</scope>
    <source>
        <strain evidence="5 6">PD1</strain>
    </source>
</reference>
<organism evidence="5 6">
    <name type="scientific">Candidatus Fervidibacter sacchari</name>
    <dbReference type="NCBI Taxonomy" id="1448929"/>
    <lineage>
        <taxon>Bacteria</taxon>
        <taxon>Candidatus Fervidibacterota</taxon>
        <taxon>Candidatus Fervidibacter</taxon>
    </lineage>
</organism>
<evidence type="ECO:0000313" key="6">
    <source>
        <dbReference type="Proteomes" id="UP001204798"/>
    </source>
</evidence>
<dbReference type="InterPro" id="IPR036097">
    <property type="entry name" value="HisK_dim/P_sf"/>
</dbReference>
<evidence type="ECO:0000256" key="1">
    <source>
        <dbReference type="ARBA" id="ARBA00000085"/>
    </source>
</evidence>
<dbReference type="SUPFAM" id="SSF47384">
    <property type="entry name" value="Homodimeric domain of signal transducing histidine kinase"/>
    <property type="match status" value="1"/>
</dbReference>
<evidence type="ECO:0000256" key="3">
    <source>
        <dbReference type="ARBA" id="ARBA00022553"/>
    </source>
</evidence>
<comment type="caution">
    <text evidence="5">The sequence shown here is derived from an EMBL/GenBank/DDBJ whole genome shotgun (WGS) entry which is preliminary data.</text>
</comment>
<comment type="catalytic activity">
    <reaction evidence="1">
        <text>ATP + protein L-histidine = ADP + protein N-phospho-L-histidine.</text>
        <dbReference type="EC" id="2.7.13.3"/>
    </reaction>
</comment>
<dbReference type="Pfam" id="PF00512">
    <property type="entry name" value="HisKA"/>
    <property type="match status" value="1"/>
</dbReference>
<dbReference type="Proteomes" id="UP001204798">
    <property type="component" value="Unassembled WGS sequence"/>
</dbReference>
<gene>
    <name evidence="5" type="ORF">M2350_003441</name>
</gene>
<dbReference type="Gene3D" id="1.10.287.130">
    <property type="match status" value="1"/>
</dbReference>
<evidence type="ECO:0000313" key="5">
    <source>
        <dbReference type="EMBL" id="MCS3921000.1"/>
    </source>
</evidence>
<dbReference type="PRINTS" id="PR00344">
    <property type="entry name" value="BCTRLSENSOR"/>
</dbReference>
<evidence type="ECO:0000256" key="2">
    <source>
        <dbReference type="ARBA" id="ARBA00012438"/>
    </source>
</evidence>
<dbReference type="Gene3D" id="3.30.565.10">
    <property type="entry name" value="Histidine kinase-like ATPase, C-terminal domain"/>
    <property type="match status" value="1"/>
</dbReference>
<dbReference type="Pfam" id="PF02518">
    <property type="entry name" value="HATPase_c"/>
    <property type="match status" value="1"/>
</dbReference>
<protein>
    <recommendedName>
        <fullName evidence="2">histidine kinase</fullName>
        <ecNumber evidence="2">2.7.13.3</ecNumber>
    </recommendedName>
</protein>
<dbReference type="PANTHER" id="PTHR43065:SF42">
    <property type="entry name" value="TWO-COMPONENT SENSOR PPRA"/>
    <property type="match status" value="1"/>
</dbReference>
<dbReference type="GO" id="GO:0016301">
    <property type="term" value="F:kinase activity"/>
    <property type="evidence" value="ECO:0007669"/>
    <property type="project" value="UniProtKB-KW"/>
</dbReference>
<keyword evidence="3" id="KW-0597">Phosphoprotein</keyword>
<dbReference type="PANTHER" id="PTHR43065">
    <property type="entry name" value="SENSOR HISTIDINE KINASE"/>
    <property type="match status" value="1"/>
</dbReference>
<keyword evidence="5" id="KW-0418">Kinase</keyword>
<dbReference type="PROSITE" id="PS50109">
    <property type="entry name" value="HIS_KIN"/>
    <property type="match status" value="1"/>
</dbReference>
<dbReference type="SUPFAM" id="SSF55874">
    <property type="entry name" value="ATPase domain of HSP90 chaperone/DNA topoisomerase II/histidine kinase"/>
    <property type="match status" value="1"/>
</dbReference>
<proteinExistence type="predicted"/>
<dbReference type="CDD" id="cd00082">
    <property type="entry name" value="HisKA"/>
    <property type="match status" value="1"/>
</dbReference>
<dbReference type="InterPro" id="IPR005467">
    <property type="entry name" value="His_kinase_dom"/>
</dbReference>
<dbReference type="EMBL" id="JANUCP010000008">
    <property type="protein sequence ID" value="MCS3921000.1"/>
    <property type="molecule type" value="Genomic_DNA"/>
</dbReference>
<sequence>MAKRKKQEELIRGLAPSNPNPTFQDWYQVLPQLLRAGQGETVLNLLPSAIHELNNAINTVLGFADLLQSEPSISKTLKEDLKAIERAGLRARELLGALRSLASGVPAQIQPMPVDLKELCEQVCNLMAASFRRNYIQLAPDYSPETPVIISDASRLRFVLLALLQNACDAIAMKGGGGKISVKTGRDQFGNAFVSIEDDGGGLSPDVRPKLFEPFVTDKPDGERAGLGLFLVKQFVTELQGKIEITSSETSTKVTLTLPSLEALV</sequence>
<dbReference type="SMART" id="SM00387">
    <property type="entry name" value="HATPase_c"/>
    <property type="match status" value="1"/>
</dbReference>
<accession>A0ABT2ET23</accession>
<evidence type="ECO:0000259" key="4">
    <source>
        <dbReference type="PROSITE" id="PS50109"/>
    </source>
</evidence>
<feature type="domain" description="Histidine kinase" evidence="4">
    <location>
        <begin position="48"/>
        <end position="262"/>
    </location>
</feature>
<dbReference type="InterPro" id="IPR004358">
    <property type="entry name" value="Sig_transdc_His_kin-like_C"/>
</dbReference>
<dbReference type="InterPro" id="IPR003594">
    <property type="entry name" value="HATPase_dom"/>
</dbReference>